<gene>
    <name evidence="2" type="ORF">CSHISOI_00870</name>
</gene>
<dbReference type="AlphaFoldDB" id="A0A5Q4C6D7"/>
<name>A0A5Q4C6D7_9PEZI</name>
<dbReference type="EMBL" id="PUHP01000030">
    <property type="protein sequence ID" value="TQN74571.1"/>
    <property type="molecule type" value="Genomic_DNA"/>
</dbReference>
<comment type="caution">
    <text evidence="2">The sequence shown here is derived from an EMBL/GenBank/DDBJ whole genome shotgun (WGS) entry which is preliminary data.</text>
</comment>
<accession>A0A5Q4C6D7</accession>
<feature type="non-terminal residue" evidence="2">
    <location>
        <position position="1"/>
    </location>
</feature>
<sequence>FAITLSNILHSITRDTERVDTLIFGSQTINALLFHHPSLIKQLKRESVVDGILGYEAVGFAVGFPRVVLAPPLAVWAFTLAHACVRQRLFHEYEWDTISQLENAVITIKQERLLARFIESRDHPSKEPNHVLTVPLQGHQALRLGLGSRDGNIAPEFTYALRYKQETGTVNIKLRADDITKEVALQFKNSNDQDQVLRLFQGLGLRLESYRGPPRQQVSQQPSWSSSMASNSQSMSANQSFEFSRSATSLRHYNSDRLSSVLPDERDASSRPRSVLANGQRPMTSLGQLSAANRQSSFSLGASLPSERARTASTDRRGMTTHYMPSPHRQCTPALLSTSATDPRPPQSYSPPLIQRRNMYLSPSAESLSIDEVAQSTSRPASNAEFRDMLPPRRELPFVSGKQAESTIPKRSGEQSGDLNSKRSSTRASQGTEFYQQPTPQTISKTGMSVEQAEKPPQRRLLVIKRKDNDGVENAVVKKRKSDLPSRPVSTSPILLPIVPSAPFKRKPIVRQSATSSNPDYPSFNSAAQEYDNVGSGCLGSALTFDTIESGETTPVKELQSTDATHLRAADKSSNLSGIHVNLDPISATLAIQNRNSASLELISTNTDHSTQTSSDLSDTSAKDDDLFVAKLKLMWDIRSLQEACFQRLLADARTQQPTNEIEVFKELEQNVIDICQVAIDRHGPAMADIPCEKLVTAIMELEY</sequence>
<evidence type="ECO:0000313" key="3">
    <source>
        <dbReference type="Proteomes" id="UP000326340"/>
    </source>
</evidence>
<feature type="region of interest" description="Disordered" evidence="1">
    <location>
        <begin position="211"/>
        <end position="240"/>
    </location>
</feature>
<feature type="region of interest" description="Disordered" evidence="1">
    <location>
        <begin position="257"/>
        <end position="353"/>
    </location>
</feature>
<feature type="region of interest" description="Disordered" evidence="1">
    <location>
        <begin position="366"/>
        <end position="456"/>
    </location>
</feature>
<protein>
    <submittedName>
        <fullName evidence="2">Uncharacterized protein</fullName>
    </submittedName>
</protein>
<organism evidence="2 3">
    <name type="scientific">Colletotrichum shisoi</name>
    <dbReference type="NCBI Taxonomy" id="2078593"/>
    <lineage>
        <taxon>Eukaryota</taxon>
        <taxon>Fungi</taxon>
        <taxon>Dikarya</taxon>
        <taxon>Ascomycota</taxon>
        <taxon>Pezizomycotina</taxon>
        <taxon>Sordariomycetes</taxon>
        <taxon>Hypocreomycetidae</taxon>
        <taxon>Glomerellales</taxon>
        <taxon>Glomerellaceae</taxon>
        <taxon>Colletotrichum</taxon>
        <taxon>Colletotrichum destructivum species complex</taxon>
    </lineage>
</organism>
<feature type="compositionally biased region" description="Polar residues" evidence="1">
    <location>
        <begin position="414"/>
        <end position="449"/>
    </location>
</feature>
<feature type="compositionally biased region" description="Low complexity" evidence="1">
    <location>
        <begin position="216"/>
        <end position="240"/>
    </location>
</feature>
<feature type="compositionally biased region" description="Basic and acidic residues" evidence="1">
    <location>
        <begin position="385"/>
        <end position="396"/>
    </location>
</feature>
<dbReference type="OrthoDB" id="4837441at2759"/>
<dbReference type="Proteomes" id="UP000326340">
    <property type="component" value="Unassembled WGS sequence"/>
</dbReference>
<evidence type="ECO:0000313" key="2">
    <source>
        <dbReference type="EMBL" id="TQN74571.1"/>
    </source>
</evidence>
<reference evidence="2 3" key="1">
    <citation type="journal article" date="2019" name="Sci. Rep.">
        <title>Colletotrichum shisoi sp. nov., an anthracnose pathogen of Perilla frutescens in Japan: molecular phylogenetic, morphological and genomic evidence.</title>
        <authorList>
            <person name="Gan P."/>
            <person name="Tsushima A."/>
            <person name="Hiroyama R."/>
            <person name="Narusaka M."/>
            <person name="Takano Y."/>
            <person name="Narusaka Y."/>
            <person name="Kawaradani M."/>
            <person name="Damm U."/>
            <person name="Shirasu K."/>
        </authorList>
    </citation>
    <scope>NUCLEOTIDE SEQUENCE [LARGE SCALE GENOMIC DNA]</scope>
    <source>
        <strain evidence="2 3">PG-2018a</strain>
    </source>
</reference>
<evidence type="ECO:0000256" key="1">
    <source>
        <dbReference type="SAM" id="MobiDB-lite"/>
    </source>
</evidence>
<feature type="compositionally biased region" description="Polar residues" evidence="1">
    <location>
        <begin position="281"/>
        <end position="300"/>
    </location>
</feature>
<proteinExistence type="predicted"/>
<feature type="compositionally biased region" description="Basic and acidic residues" evidence="1">
    <location>
        <begin position="307"/>
        <end position="318"/>
    </location>
</feature>
<keyword evidence="3" id="KW-1185">Reference proteome</keyword>